<comment type="caution">
    <text evidence="2">The sequence shown here is derived from an EMBL/GenBank/DDBJ whole genome shotgun (WGS) entry which is preliminary data.</text>
</comment>
<evidence type="ECO:0000313" key="2">
    <source>
        <dbReference type="EMBL" id="PLW07575.1"/>
    </source>
</evidence>
<keyword evidence="1" id="KW-0732">Signal</keyword>
<dbReference type="AlphaFoldDB" id="A0A2N5S2T8"/>
<feature type="signal peptide" evidence="1">
    <location>
        <begin position="1"/>
        <end position="28"/>
    </location>
</feature>
<evidence type="ECO:0000256" key="1">
    <source>
        <dbReference type="SAM" id="SignalP"/>
    </source>
</evidence>
<dbReference type="Proteomes" id="UP000235392">
    <property type="component" value="Unassembled WGS sequence"/>
</dbReference>
<reference evidence="2 3" key="1">
    <citation type="submission" date="2017-11" db="EMBL/GenBank/DDBJ databases">
        <title>De novo assembly and phasing of dikaryotic genomes from two isolates of Puccinia coronata f. sp. avenae, the causal agent of oat crown rust.</title>
        <authorList>
            <person name="Miller M.E."/>
            <person name="Zhang Y."/>
            <person name="Omidvar V."/>
            <person name="Sperschneider J."/>
            <person name="Schwessinger B."/>
            <person name="Raley C."/>
            <person name="Palmer J.M."/>
            <person name="Garnica D."/>
            <person name="Upadhyaya N."/>
            <person name="Rathjen J."/>
            <person name="Taylor J.M."/>
            <person name="Park R.F."/>
            <person name="Dodds P.N."/>
            <person name="Hirsch C.D."/>
            <person name="Kianian S.F."/>
            <person name="Figueroa M."/>
        </authorList>
    </citation>
    <scope>NUCLEOTIDE SEQUENCE [LARGE SCALE GENOMIC DNA]</scope>
    <source>
        <strain evidence="2">12SD80</strain>
    </source>
</reference>
<sequence>MRTVVSSTRPLLLFFVFLVICIDHLSYSLTTSPALHKRAEETIEALSGAVGGTRQAKLGKIHPVELEGGDNSFRAVNEEKLHIDPTMAEITGKKQTLSRLRSSLNPISWGRWILKNLKGTLSRIIQKFKDLVGVQKKSGLSENFLHVALWEHPGLQQLVQEDKSIDDKIDEFTKVFLKDHSESETLDPALNKEEVAQLKKSLHELHNIWREDVKILQKSRSTTKAGDEIIHLTNENVLNHFQTFGERMAQYRSQFLAEEQEDVLHQWLLFSPKLSLEEGRFFFQELEKLEVGLVELKLASLDKRLGLGKTEEQVKAKVSISNAKFKIDIQEDALGKILGGHDKLYDLLETITNSDFHKDFMQELKMPRSMTGYKLQLLESWKRMVPFNEDKKLSYKELGLPNYEGHNPEEINKWATELDKDISKTLKVYLKREKEEKNLMKILKPEGFESLMNYMKPHPSPRK</sequence>
<evidence type="ECO:0000313" key="3">
    <source>
        <dbReference type="Proteomes" id="UP000235392"/>
    </source>
</evidence>
<dbReference type="EMBL" id="PGCI01001120">
    <property type="protein sequence ID" value="PLW07575.1"/>
    <property type="molecule type" value="Genomic_DNA"/>
</dbReference>
<organism evidence="2 3">
    <name type="scientific">Puccinia coronata f. sp. avenae</name>
    <dbReference type="NCBI Taxonomy" id="200324"/>
    <lineage>
        <taxon>Eukaryota</taxon>
        <taxon>Fungi</taxon>
        <taxon>Dikarya</taxon>
        <taxon>Basidiomycota</taxon>
        <taxon>Pucciniomycotina</taxon>
        <taxon>Pucciniomycetes</taxon>
        <taxon>Pucciniales</taxon>
        <taxon>Pucciniaceae</taxon>
        <taxon>Puccinia</taxon>
    </lineage>
</organism>
<protein>
    <submittedName>
        <fullName evidence="2">Uncharacterized protein</fullName>
    </submittedName>
</protein>
<name>A0A2N5S2T8_9BASI</name>
<feature type="chain" id="PRO_5014976174" evidence="1">
    <location>
        <begin position="29"/>
        <end position="463"/>
    </location>
</feature>
<accession>A0A2N5S2T8</accession>
<gene>
    <name evidence="2" type="ORF">PCASD_23895</name>
</gene>
<proteinExistence type="predicted"/>